<dbReference type="RefSeq" id="WP_381509268.1">
    <property type="nucleotide sequence ID" value="NZ_JBHUOM010000070.1"/>
</dbReference>
<evidence type="ECO:0000313" key="2">
    <source>
        <dbReference type="Proteomes" id="UP001597512"/>
    </source>
</evidence>
<comment type="caution">
    <text evidence="1">The sequence shown here is derived from an EMBL/GenBank/DDBJ whole genome shotgun (WGS) entry which is preliminary data.</text>
</comment>
<dbReference type="EMBL" id="JBHUOM010000070">
    <property type="protein sequence ID" value="MFD2938393.1"/>
    <property type="molecule type" value="Genomic_DNA"/>
</dbReference>
<name>A0ABW6AVZ4_9BACT</name>
<reference evidence="2" key="1">
    <citation type="journal article" date="2019" name="Int. J. Syst. Evol. Microbiol.">
        <title>The Global Catalogue of Microorganisms (GCM) 10K type strain sequencing project: providing services to taxonomists for standard genome sequencing and annotation.</title>
        <authorList>
            <consortium name="The Broad Institute Genomics Platform"/>
            <consortium name="The Broad Institute Genome Sequencing Center for Infectious Disease"/>
            <person name="Wu L."/>
            <person name="Ma J."/>
        </authorList>
    </citation>
    <scope>NUCLEOTIDE SEQUENCE [LARGE SCALE GENOMIC DNA]</scope>
    <source>
        <strain evidence="2">KCTC 52490</strain>
    </source>
</reference>
<dbReference type="Proteomes" id="UP001597512">
    <property type="component" value="Unassembled WGS sequence"/>
</dbReference>
<accession>A0ABW6AVZ4</accession>
<keyword evidence="2" id="KW-1185">Reference proteome</keyword>
<organism evidence="1 2">
    <name type="scientific">Spirosoma flavum</name>
    <dbReference type="NCBI Taxonomy" id="2048557"/>
    <lineage>
        <taxon>Bacteria</taxon>
        <taxon>Pseudomonadati</taxon>
        <taxon>Bacteroidota</taxon>
        <taxon>Cytophagia</taxon>
        <taxon>Cytophagales</taxon>
        <taxon>Cytophagaceae</taxon>
        <taxon>Spirosoma</taxon>
    </lineage>
</organism>
<proteinExistence type="predicted"/>
<protein>
    <submittedName>
        <fullName evidence="1">Uncharacterized protein</fullName>
    </submittedName>
</protein>
<sequence length="169" mass="19116">MTQEVKQWIQPYQTKAQLIYQNQQNRRDTLLIRYSTATEYCGGDECGSQCEIQRAVLTSKRDSTLGITIEAKLNDLVAINYSPFSQPDSNSLYAGIYLRNKFVDKRPATAQVSYLINYPLGGESLTVIEASCVSANECKRLKMSSVLLSKERGLVAYTDQLNQRWTIVN</sequence>
<evidence type="ECO:0000313" key="1">
    <source>
        <dbReference type="EMBL" id="MFD2938393.1"/>
    </source>
</evidence>
<gene>
    <name evidence="1" type="ORF">ACFS25_31815</name>
</gene>